<reference evidence="5 6" key="1">
    <citation type="submission" date="2021-01" db="EMBL/GenBank/DDBJ databases">
        <title>Whole genome shotgun sequence of Actinoplanes couchii NBRC 106145.</title>
        <authorList>
            <person name="Komaki H."/>
            <person name="Tamura T."/>
        </authorList>
    </citation>
    <scope>NUCLEOTIDE SEQUENCE [LARGE SCALE GENOMIC DNA]</scope>
    <source>
        <strain evidence="5 6">NBRC 106145</strain>
    </source>
</reference>
<protein>
    <submittedName>
        <fullName evidence="5">DeoR family transcriptional regulator</fullName>
    </submittedName>
</protein>
<dbReference type="RefSeq" id="WP_203798385.1">
    <property type="nucleotide sequence ID" value="NZ_BAAAQE010000018.1"/>
</dbReference>
<dbReference type="SMART" id="SM01134">
    <property type="entry name" value="DeoRC"/>
    <property type="match status" value="1"/>
</dbReference>
<evidence type="ECO:0000256" key="1">
    <source>
        <dbReference type="ARBA" id="ARBA00023015"/>
    </source>
</evidence>
<dbReference type="InterPro" id="IPR018356">
    <property type="entry name" value="Tscrpt_reg_HTH_DeoR_CS"/>
</dbReference>
<comment type="caution">
    <text evidence="5">The sequence shown here is derived from an EMBL/GenBank/DDBJ whole genome shotgun (WGS) entry which is preliminary data.</text>
</comment>
<dbReference type="Pfam" id="PF00455">
    <property type="entry name" value="DeoRC"/>
    <property type="match status" value="1"/>
</dbReference>
<dbReference type="InterPro" id="IPR050313">
    <property type="entry name" value="Carb_Metab_HTH_regulators"/>
</dbReference>
<dbReference type="PANTHER" id="PTHR30363">
    <property type="entry name" value="HTH-TYPE TRANSCRIPTIONAL REGULATOR SRLR-RELATED"/>
    <property type="match status" value="1"/>
</dbReference>
<dbReference type="PRINTS" id="PR00037">
    <property type="entry name" value="HTHLACR"/>
</dbReference>
<dbReference type="PROSITE" id="PS00894">
    <property type="entry name" value="HTH_DEOR_1"/>
    <property type="match status" value="1"/>
</dbReference>
<evidence type="ECO:0000256" key="2">
    <source>
        <dbReference type="ARBA" id="ARBA00023125"/>
    </source>
</evidence>
<sequence>MSDRKLAPERVEGLREEVILQELRDTGRVNVKELAHRLSVSEVTIRKDLDVLEDRSLLRRVRGGAVASSRGEEGSFVDRVRVDSAAKRAIAREVAQLVQDGDSIAIDSSSTSYYLAEELVDRSDLIVVTFGLRTASLLVEQSNATVVMPGGVIRRQSGAMVGSFGNALEGRGRLRAGFFGTATVSTMHGMLELSSEEAATKRALVSVCDEVYVSFASSKIGTFGINSFAAPNEVTGLYTDELADDEFAESWNDIGVPVTRVTGTRILLEARVKALRGLEQ</sequence>
<dbReference type="InterPro" id="IPR037171">
    <property type="entry name" value="NagB/RpiA_transferase-like"/>
</dbReference>
<dbReference type="InterPro" id="IPR014036">
    <property type="entry name" value="DeoR-like_C"/>
</dbReference>
<dbReference type="SUPFAM" id="SSF46785">
    <property type="entry name" value="Winged helix' DNA-binding domain"/>
    <property type="match status" value="1"/>
</dbReference>
<organism evidence="5 6">
    <name type="scientific">Actinoplanes couchii</name>
    <dbReference type="NCBI Taxonomy" id="403638"/>
    <lineage>
        <taxon>Bacteria</taxon>
        <taxon>Bacillati</taxon>
        <taxon>Actinomycetota</taxon>
        <taxon>Actinomycetes</taxon>
        <taxon>Micromonosporales</taxon>
        <taxon>Micromonosporaceae</taxon>
        <taxon>Actinoplanes</taxon>
    </lineage>
</organism>
<dbReference type="SUPFAM" id="SSF100950">
    <property type="entry name" value="NagB/RpiA/CoA transferase-like"/>
    <property type="match status" value="1"/>
</dbReference>
<dbReference type="Proteomes" id="UP000612282">
    <property type="component" value="Unassembled WGS sequence"/>
</dbReference>
<evidence type="ECO:0000313" key="5">
    <source>
        <dbReference type="EMBL" id="GID56577.1"/>
    </source>
</evidence>
<evidence type="ECO:0000259" key="4">
    <source>
        <dbReference type="PROSITE" id="PS51000"/>
    </source>
</evidence>
<proteinExistence type="predicted"/>
<keyword evidence="3" id="KW-0804">Transcription</keyword>
<name>A0ABQ3XDJ7_9ACTN</name>
<dbReference type="SMART" id="SM00420">
    <property type="entry name" value="HTH_DEOR"/>
    <property type="match status" value="1"/>
</dbReference>
<gene>
    <name evidence="5" type="ORF">Aco03nite_049810</name>
</gene>
<dbReference type="PROSITE" id="PS51000">
    <property type="entry name" value="HTH_DEOR_2"/>
    <property type="match status" value="1"/>
</dbReference>
<dbReference type="PANTHER" id="PTHR30363:SF44">
    <property type="entry name" value="AGA OPERON TRANSCRIPTIONAL REPRESSOR-RELATED"/>
    <property type="match status" value="1"/>
</dbReference>
<feature type="domain" description="HTH deoR-type" evidence="4">
    <location>
        <begin position="12"/>
        <end position="67"/>
    </location>
</feature>
<evidence type="ECO:0000313" key="6">
    <source>
        <dbReference type="Proteomes" id="UP000612282"/>
    </source>
</evidence>
<dbReference type="InterPro" id="IPR036388">
    <property type="entry name" value="WH-like_DNA-bd_sf"/>
</dbReference>
<keyword evidence="2" id="KW-0238">DNA-binding</keyword>
<keyword evidence="6" id="KW-1185">Reference proteome</keyword>
<dbReference type="Pfam" id="PF08220">
    <property type="entry name" value="HTH_DeoR"/>
    <property type="match status" value="1"/>
</dbReference>
<accession>A0ABQ3XDJ7</accession>
<keyword evidence="1" id="KW-0805">Transcription regulation</keyword>
<evidence type="ECO:0000256" key="3">
    <source>
        <dbReference type="ARBA" id="ARBA00023163"/>
    </source>
</evidence>
<dbReference type="InterPro" id="IPR036390">
    <property type="entry name" value="WH_DNA-bd_sf"/>
</dbReference>
<dbReference type="InterPro" id="IPR001034">
    <property type="entry name" value="DeoR_HTH"/>
</dbReference>
<dbReference type="EMBL" id="BOMG01000060">
    <property type="protein sequence ID" value="GID56577.1"/>
    <property type="molecule type" value="Genomic_DNA"/>
</dbReference>
<dbReference type="Gene3D" id="1.10.10.10">
    <property type="entry name" value="Winged helix-like DNA-binding domain superfamily/Winged helix DNA-binding domain"/>
    <property type="match status" value="1"/>
</dbReference>
<dbReference type="Gene3D" id="3.40.50.1360">
    <property type="match status" value="1"/>
</dbReference>